<sequence length="389" mass="43334">MPRRSGGSGMRFSSPSRAPPPRSTHAIVAPPPAVPAPIMAPVGRQPGLFGQMAATAGGVAVGSAVGHTIGAALTGGYHGHEQPVATQTTTGPTAQPLYQDPTDRYSTDRCNLYQKEFLKCLDNANGDSKQCQGFWEALKVKSYYIPYRNVHDLSYRTIPLVRRELDKQLTVIVLIQVISNFITAMPYAITNILTLNATIMNDVVNLTKLRFITVMTICILYLNFANKRLENMKLLEIVLILAVIIPAIVNAGRLSDLFMDGENEELLLALRKAYQLNSQCNSYLYNYDPNGIQTYNDTSYQCKSDTLKQGYCILPLSKAIDKCNSDSTCGGYAFTDMTWWHDDYDKTNEPAAQLFVTSNKPNPRASDFGRWAIYNKKCWKFAAKRQMIR</sequence>
<accession>A0A814V5G1</accession>
<feature type="region of interest" description="Disordered" evidence="1">
    <location>
        <begin position="80"/>
        <end position="101"/>
    </location>
</feature>
<name>A0A814V5G1_9BILA</name>
<organism evidence="3 4">
    <name type="scientific">Adineta steineri</name>
    <dbReference type="NCBI Taxonomy" id="433720"/>
    <lineage>
        <taxon>Eukaryota</taxon>
        <taxon>Metazoa</taxon>
        <taxon>Spiralia</taxon>
        <taxon>Gnathifera</taxon>
        <taxon>Rotifera</taxon>
        <taxon>Eurotatoria</taxon>
        <taxon>Bdelloidea</taxon>
        <taxon>Adinetida</taxon>
        <taxon>Adinetidae</taxon>
        <taxon>Adineta</taxon>
    </lineage>
</organism>
<feature type="transmembrane region" description="Helical" evidence="2">
    <location>
        <begin position="169"/>
        <end position="189"/>
    </location>
</feature>
<dbReference type="OrthoDB" id="10384739at2759"/>
<keyword evidence="2" id="KW-1133">Transmembrane helix</keyword>
<reference evidence="3" key="1">
    <citation type="submission" date="2021-02" db="EMBL/GenBank/DDBJ databases">
        <authorList>
            <person name="Nowell W R."/>
        </authorList>
    </citation>
    <scope>NUCLEOTIDE SEQUENCE</scope>
</reference>
<feature type="transmembrane region" description="Helical" evidence="2">
    <location>
        <begin position="209"/>
        <end position="225"/>
    </location>
</feature>
<dbReference type="EMBL" id="CAJNON010000304">
    <property type="protein sequence ID" value="CAF1182810.1"/>
    <property type="molecule type" value="Genomic_DNA"/>
</dbReference>
<evidence type="ECO:0000256" key="2">
    <source>
        <dbReference type="SAM" id="Phobius"/>
    </source>
</evidence>
<keyword evidence="2" id="KW-0472">Membrane</keyword>
<evidence type="ECO:0000313" key="3">
    <source>
        <dbReference type="EMBL" id="CAF1182810.1"/>
    </source>
</evidence>
<comment type="caution">
    <text evidence="3">The sequence shown here is derived from an EMBL/GenBank/DDBJ whole genome shotgun (WGS) entry which is preliminary data.</text>
</comment>
<dbReference type="PANTHER" id="PTHR13523:SF2">
    <property type="entry name" value="COILED-COIL-HELIX-COILED-COIL-HELIX DOMAIN CONTAINING 2, ISOFORM A-RELATED"/>
    <property type="match status" value="1"/>
</dbReference>
<dbReference type="AlphaFoldDB" id="A0A814V5G1"/>
<feature type="transmembrane region" description="Helical" evidence="2">
    <location>
        <begin position="237"/>
        <end position="254"/>
    </location>
</feature>
<keyword evidence="2" id="KW-0812">Transmembrane</keyword>
<protein>
    <submittedName>
        <fullName evidence="3">Uncharacterized protein</fullName>
    </submittedName>
</protein>
<dbReference type="GO" id="GO:0007005">
    <property type="term" value="P:mitochondrion organization"/>
    <property type="evidence" value="ECO:0007669"/>
    <property type="project" value="InterPro"/>
</dbReference>
<feature type="compositionally biased region" description="Low complexity" evidence="1">
    <location>
        <begin position="82"/>
        <end position="96"/>
    </location>
</feature>
<proteinExistence type="predicted"/>
<evidence type="ECO:0000256" key="1">
    <source>
        <dbReference type="SAM" id="MobiDB-lite"/>
    </source>
</evidence>
<dbReference type="PANTHER" id="PTHR13523">
    <property type="entry name" value="COILED-COIL-HELIX-COILED-COIL-HELIX DOMAIN CONTAINING 2/NUR77"/>
    <property type="match status" value="1"/>
</dbReference>
<evidence type="ECO:0000313" key="4">
    <source>
        <dbReference type="Proteomes" id="UP000663891"/>
    </source>
</evidence>
<dbReference type="Proteomes" id="UP000663891">
    <property type="component" value="Unassembled WGS sequence"/>
</dbReference>
<dbReference type="GO" id="GO:0005634">
    <property type="term" value="C:nucleus"/>
    <property type="evidence" value="ECO:0007669"/>
    <property type="project" value="TreeGrafter"/>
</dbReference>
<dbReference type="InterPro" id="IPR055304">
    <property type="entry name" value="CHCHD2/10-like"/>
</dbReference>
<feature type="region of interest" description="Disordered" evidence="1">
    <location>
        <begin position="1"/>
        <end position="26"/>
    </location>
</feature>
<gene>
    <name evidence="3" type="ORF">VCS650_LOCUS24590</name>
</gene>
<dbReference type="GO" id="GO:0005739">
    <property type="term" value="C:mitochondrion"/>
    <property type="evidence" value="ECO:0007669"/>
    <property type="project" value="TreeGrafter"/>
</dbReference>